<dbReference type="EMBL" id="LR797264">
    <property type="protein sequence ID" value="CAB4198058.1"/>
    <property type="molecule type" value="Genomic_DNA"/>
</dbReference>
<proteinExistence type="predicted"/>
<gene>
    <name evidence="1" type="ORF">UFOVP1323_62</name>
</gene>
<sequence length="144" mass="16783">MNTLLQRIQSILDVSLVNRNIGVPVLRETLCEVRDALKQPIMPEHPSDELLNAMSQFYGDRRDYNAKRYEALRAALTTPPKPKMKTVWKFSYTFTPHNENRVYVTDHSDAEADVRKYHKNVCDNARANKYTNISPIWSEEVEDK</sequence>
<protein>
    <submittedName>
        <fullName evidence="1">Uncharacterized protein</fullName>
    </submittedName>
</protein>
<evidence type="ECO:0000313" key="1">
    <source>
        <dbReference type="EMBL" id="CAB4198058.1"/>
    </source>
</evidence>
<name>A0A6J5RWV3_9CAUD</name>
<organism evidence="1">
    <name type="scientific">uncultured Caudovirales phage</name>
    <dbReference type="NCBI Taxonomy" id="2100421"/>
    <lineage>
        <taxon>Viruses</taxon>
        <taxon>Duplodnaviria</taxon>
        <taxon>Heunggongvirae</taxon>
        <taxon>Uroviricota</taxon>
        <taxon>Caudoviricetes</taxon>
        <taxon>Peduoviridae</taxon>
        <taxon>Maltschvirus</taxon>
        <taxon>Maltschvirus maltsch</taxon>
    </lineage>
</organism>
<accession>A0A6J5RWV3</accession>
<reference evidence="1" key="1">
    <citation type="submission" date="2020-05" db="EMBL/GenBank/DDBJ databases">
        <authorList>
            <person name="Chiriac C."/>
            <person name="Salcher M."/>
            <person name="Ghai R."/>
            <person name="Kavagutti S V."/>
        </authorList>
    </citation>
    <scope>NUCLEOTIDE SEQUENCE</scope>
</reference>